<dbReference type="PANTHER" id="PTHR46206:SF5">
    <property type="entry name" value="P450, PUTATIVE (EUROFUNG)-RELATED"/>
    <property type="match status" value="1"/>
</dbReference>
<evidence type="ECO:0000256" key="7">
    <source>
        <dbReference type="ARBA" id="ARBA00022989"/>
    </source>
</evidence>
<evidence type="ECO:0000313" key="17">
    <source>
        <dbReference type="Proteomes" id="UP000248340"/>
    </source>
</evidence>
<evidence type="ECO:0000256" key="3">
    <source>
        <dbReference type="ARBA" id="ARBA00010617"/>
    </source>
</evidence>
<accession>A0A319CPE4</accession>
<feature type="chain" id="PRO_5016437024" evidence="15">
    <location>
        <begin position="26"/>
        <end position="534"/>
    </location>
</feature>
<evidence type="ECO:0000256" key="14">
    <source>
        <dbReference type="SAM" id="MobiDB-lite"/>
    </source>
</evidence>
<dbReference type="CDD" id="cd11041">
    <property type="entry name" value="CYP503A1-like"/>
    <property type="match status" value="1"/>
</dbReference>
<evidence type="ECO:0000256" key="4">
    <source>
        <dbReference type="ARBA" id="ARBA00022617"/>
    </source>
</evidence>
<evidence type="ECO:0000313" key="16">
    <source>
        <dbReference type="EMBL" id="PYH86450.1"/>
    </source>
</evidence>
<dbReference type="STRING" id="1448315.A0A319CPE4"/>
<evidence type="ECO:0000256" key="11">
    <source>
        <dbReference type="ARBA" id="ARBA00023136"/>
    </source>
</evidence>
<evidence type="ECO:0000256" key="2">
    <source>
        <dbReference type="ARBA" id="ARBA00004370"/>
    </source>
</evidence>
<dbReference type="GO" id="GO:0016020">
    <property type="term" value="C:membrane"/>
    <property type="evidence" value="ECO:0007669"/>
    <property type="project" value="UniProtKB-SubCell"/>
</dbReference>
<evidence type="ECO:0000256" key="9">
    <source>
        <dbReference type="ARBA" id="ARBA00023004"/>
    </source>
</evidence>
<gene>
    <name evidence="16" type="ORF">BO82DRAFT_388598</name>
</gene>
<keyword evidence="9 12" id="KW-0408">Iron</keyword>
<sequence>MGVASLGSVLLILLCCWLCVCRLRAKSQESTRHNVVLVEPSSYILKVVSQLQYLLKGPEIVQKAHIKDSAYAVRTPEGYQVQFSSREHIKQLVQAPDTYLSLHALAKDMFQPKYTMNGLEYDDCMSANGTVHQRALQAELRSHLPALTQPLHNCIAQALTAEITAHKPQSGEWRAVPIFPMAKRLITATNALVFFGPEVSSDQVFLDAALEYPEHLMETAEALRLLPAWAAPFAAPYLMRRHRALKILLDRLTPVVEARIRNTTTTTASEHADCIQFFVNAAARKNKQHEWPAQRIIQVLLGVWFASVHQPAMCLFYALDDLCLHPEFTSALRDEVRATILTTTTSIAQQPEINPTHLPLLTSFLKESARLHPTDSISLRRKVLQPFTLNDGTTLAKDDVACIPLRPILRDPELYPDPHTFNPYRFIITTPNNPGKLEEDNPTPTTRTTSSEFTDADVTFPIWGLGKRACPGRYYASLLLKLVLAQILLRYDVKMVEGAEDERRYFYWRSAIVPKAGAVLLFRDREALALEEVC</sequence>
<dbReference type="GO" id="GO:0020037">
    <property type="term" value="F:heme binding"/>
    <property type="evidence" value="ECO:0007669"/>
    <property type="project" value="InterPro"/>
</dbReference>
<dbReference type="PROSITE" id="PS00086">
    <property type="entry name" value="CYTOCHROME_P450"/>
    <property type="match status" value="1"/>
</dbReference>
<comment type="subcellular location">
    <subcellularLocation>
        <location evidence="2">Membrane</location>
    </subcellularLocation>
</comment>
<comment type="similarity">
    <text evidence="3 13">Belongs to the cytochrome P450 family.</text>
</comment>
<dbReference type="OrthoDB" id="1844152at2759"/>
<dbReference type="Gene3D" id="1.10.630.10">
    <property type="entry name" value="Cytochrome P450"/>
    <property type="match status" value="1"/>
</dbReference>
<evidence type="ECO:0000256" key="6">
    <source>
        <dbReference type="ARBA" id="ARBA00022723"/>
    </source>
</evidence>
<evidence type="ECO:0000256" key="10">
    <source>
        <dbReference type="ARBA" id="ARBA00023033"/>
    </source>
</evidence>
<reference evidence="16 17" key="1">
    <citation type="submission" date="2016-12" db="EMBL/GenBank/DDBJ databases">
        <title>The genomes of Aspergillus section Nigri reveals drivers in fungal speciation.</title>
        <authorList>
            <consortium name="DOE Joint Genome Institute"/>
            <person name="Vesth T.C."/>
            <person name="Nybo J."/>
            <person name="Theobald S."/>
            <person name="Brandl J."/>
            <person name="Frisvad J.C."/>
            <person name="Nielsen K.F."/>
            <person name="Lyhne E.K."/>
            <person name="Kogle M.E."/>
            <person name="Kuo A."/>
            <person name="Riley R."/>
            <person name="Clum A."/>
            <person name="Nolan M."/>
            <person name="Lipzen A."/>
            <person name="Salamov A."/>
            <person name="Henrissat B."/>
            <person name="Wiebenga A."/>
            <person name="De Vries R.P."/>
            <person name="Grigoriev I.V."/>
            <person name="Mortensen U.H."/>
            <person name="Andersen M.R."/>
            <person name="Baker S.E."/>
        </authorList>
    </citation>
    <scope>NUCLEOTIDE SEQUENCE [LARGE SCALE GENOMIC DNA]</scope>
    <source>
        <strain evidence="16 17">CBS 121591</strain>
    </source>
</reference>
<feature type="compositionally biased region" description="Low complexity" evidence="14">
    <location>
        <begin position="442"/>
        <end position="451"/>
    </location>
</feature>
<dbReference type="GeneID" id="37141139"/>
<proteinExistence type="inferred from homology"/>
<dbReference type="PANTHER" id="PTHR46206">
    <property type="entry name" value="CYTOCHROME P450"/>
    <property type="match status" value="1"/>
</dbReference>
<feature type="binding site" description="axial binding residue" evidence="12">
    <location>
        <position position="470"/>
    </location>
    <ligand>
        <name>heme</name>
        <dbReference type="ChEBI" id="CHEBI:30413"/>
    </ligand>
    <ligandPart>
        <name>Fe</name>
        <dbReference type="ChEBI" id="CHEBI:18248"/>
    </ligandPart>
</feature>
<comment type="cofactor">
    <cofactor evidence="1 12">
        <name>heme</name>
        <dbReference type="ChEBI" id="CHEBI:30413"/>
    </cofactor>
</comment>
<keyword evidence="10 13" id="KW-0503">Monooxygenase</keyword>
<dbReference type="InterPro" id="IPR036396">
    <property type="entry name" value="Cyt_P450_sf"/>
</dbReference>
<organism evidence="16 17">
    <name type="scientific">Aspergillus uvarum CBS 121591</name>
    <dbReference type="NCBI Taxonomy" id="1448315"/>
    <lineage>
        <taxon>Eukaryota</taxon>
        <taxon>Fungi</taxon>
        <taxon>Dikarya</taxon>
        <taxon>Ascomycota</taxon>
        <taxon>Pezizomycotina</taxon>
        <taxon>Eurotiomycetes</taxon>
        <taxon>Eurotiomycetidae</taxon>
        <taxon>Eurotiales</taxon>
        <taxon>Aspergillaceae</taxon>
        <taxon>Aspergillus</taxon>
        <taxon>Aspergillus subgen. Circumdati</taxon>
    </lineage>
</organism>
<dbReference type="AlphaFoldDB" id="A0A319CPE4"/>
<dbReference type="Proteomes" id="UP000248340">
    <property type="component" value="Unassembled WGS sequence"/>
</dbReference>
<keyword evidence="11" id="KW-0472">Membrane</keyword>
<dbReference type="SUPFAM" id="SSF48264">
    <property type="entry name" value="Cytochrome P450"/>
    <property type="match status" value="1"/>
</dbReference>
<dbReference type="InterPro" id="IPR017972">
    <property type="entry name" value="Cyt_P450_CS"/>
</dbReference>
<name>A0A319CPE4_9EURO</name>
<evidence type="ECO:0000256" key="8">
    <source>
        <dbReference type="ARBA" id="ARBA00023002"/>
    </source>
</evidence>
<keyword evidence="6 12" id="KW-0479">Metal-binding</keyword>
<dbReference type="GO" id="GO:0005506">
    <property type="term" value="F:iron ion binding"/>
    <property type="evidence" value="ECO:0007669"/>
    <property type="project" value="InterPro"/>
</dbReference>
<dbReference type="GO" id="GO:0016705">
    <property type="term" value="F:oxidoreductase activity, acting on paired donors, with incorporation or reduction of molecular oxygen"/>
    <property type="evidence" value="ECO:0007669"/>
    <property type="project" value="InterPro"/>
</dbReference>
<dbReference type="VEuPathDB" id="FungiDB:BO82DRAFT_388598"/>
<keyword evidence="4 12" id="KW-0349">Heme</keyword>
<keyword evidence="17" id="KW-1185">Reference proteome</keyword>
<evidence type="ECO:0000256" key="12">
    <source>
        <dbReference type="PIRSR" id="PIRSR602403-1"/>
    </source>
</evidence>
<keyword evidence="5" id="KW-0812">Transmembrane</keyword>
<dbReference type="Pfam" id="PF00067">
    <property type="entry name" value="p450"/>
    <property type="match status" value="1"/>
</dbReference>
<feature type="region of interest" description="Disordered" evidence="14">
    <location>
        <begin position="432"/>
        <end position="451"/>
    </location>
</feature>
<dbReference type="GO" id="GO:0019748">
    <property type="term" value="P:secondary metabolic process"/>
    <property type="evidence" value="ECO:0007669"/>
    <property type="project" value="UniProtKB-ARBA"/>
</dbReference>
<dbReference type="InterPro" id="IPR001128">
    <property type="entry name" value="Cyt_P450"/>
</dbReference>
<evidence type="ECO:0000256" key="1">
    <source>
        <dbReference type="ARBA" id="ARBA00001971"/>
    </source>
</evidence>
<keyword evidence="7" id="KW-1133">Transmembrane helix</keyword>
<evidence type="ECO:0000256" key="13">
    <source>
        <dbReference type="RuleBase" id="RU000461"/>
    </source>
</evidence>
<dbReference type="PRINTS" id="PR00465">
    <property type="entry name" value="EP450IV"/>
</dbReference>
<dbReference type="GO" id="GO:0004497">
    <property type="term" value="F:monooxygenase activity"/>
    <property type="evidence" value="ECO:0007669"/>
    <property type="project" value="UniProtKB-KW"/>
</dbReference>
<keyword evidence="15" id="KW-0732">Signal</keyword>
<keyword evidence="8 13" id="KW-0560">Oxidoreductase</keyword>
<dbReference type="EMBL" id="KZ821676">
    <property type="protein sequence ID" value="PYH86450.1"/>
    <property type="molecule type" value="Genomic_DNA"/>
</dbReference>
<feature type="signal peptide" evidence="15">
    <location>
        <begin position="1"/>
        <end position="25"/>
    </location>
</feature>
<dbReference type="RefSeq" id="XP_025496650.1">
    <property type="nucleotide sequence ID" value="XM_025638397.1"/>
</dbReference>
<protein>
    <submittedName>
        <fullName evidence="16">Cytochrome P450</fullName>
    </submittedName>
</protein>
<evidence type="ECO:0000256" key="15">
    <source>
        <dbReference type="SAM" id="SignalP"/>
    </source>
</evidence>
<dbReference type="InterPro" id="IPR002403">
    <property type="entry name" value="Cyt_P450_E_grp-IV"/>
</dbReference>
<evidence type="ECO:0000256" key="5">
    <source>
        <dbReference type="ARBA" id="ARBA00022692"/>
    </source>
</evidence>